<organism evidence="1 2">
    <name type="scientific">Archangium gephyra</name>
    <dbReference type="NCBI Taxonomy" id="48"/>
    <lineage>
        <taxon>Bacteria</taxon>
        <taxon>Pseudomonadati</taxon>
        <taxon>Myxococcota</taxon>
        <taxon>Myxococcia</taxon>
        <taxon>Myxococcales</taxon>
        <taxon>Cystobacterineae</taxon>
        <taxon>Archangiaceae</taxon>
        <taxon>Archangium</taxon>
    </lineage>
</organism>
<dbReference type="EMBL" id="QFQP01000002">
    <property type="protein sequence ID" value="PZR17538.1"/>
    <property type="molecule type" value="Genomic_DNA"/>
</dbReference>
<reference evidence="1 2" key="1">
    <citation type="submission" date="2017-08" db="EMBL/GenBank/DDBJ databases">
        <title>Infants hospitalized years apart are colonized by the same room-sourced microbial strains.</title>
        <authorList>
            <person name="Brooks B."/>
            <person name="Olm M.R."/>
            <person name="Firek B.A."/>
            <person name="Baker R."/>
            <person name="Thomas B.C."/>
            <person name="Morowitz M.J."/>
            <person name="Banfield J.F."/>
        </authorList>
    </citation>
    <scope>NUCLEOTIDE SEQUENCE [LARGE SCALE GENOMIC DNA]</scope>
    <source>
        <strain evidence="1">S2_003_000_R2_14</strain>
    </source>
</reference>
<comment type="caution">
    <text evidence="1">The sequence shown here is derived from an EMBL/GenBank/DDBJ whole genome shotgun (WGS) entry which is preliminary data.</text>
</comment>
<name>A0A2W5V7W7_9BACT</name>
<evidence type="ECO:0000313" key="2">
    <source>
        <dbReference type="Proteomes" id="UP000249061"/>
    </source>
</evidence>
<dbReference type="AlphaFoldDB" id="A0A2W5V7W7"/>
<protein>
    <submittedName>
        <fullName evidence="1">Uncharacterized protein</fullName>
    </submittedName>
</protein>
<gene>
    <name evidence="1" type="ORF">DI536_04285</name>
</gene>
<accession>A0A2W5V7W7</accession>
<evidence type="ECO:0000313" key="1">
    <source>
        <dbReference type="EMBL" id="PZR17538.1"/>
    </source>
</evidence>
<dbReference type="Proteomes" id="UP000249061">
    <property type="component" value="Unassembled WGS sequence"/>
</dbReference>
<proteinExistence type="predicted"/>
<sequence length="416" mass="41967">MLLLLLLAQMPAMPGQPMGPIVSSPATSRVSYAFFEFAPANGAGMGSACAGITPTGAKGEALIFARSTTAMCSKRGLRTTGIQPGDLVVVAAGQPRVEPDADGVLGLRLENARANRLLRSSEIDNGAWTKAGGASVSADYALAPDGTMSADRLIYNATSSYVLQADNTGGVATAASVYLRGTSGSGVIDFCHGGGSGQCTTCSYVASSWTRCEFVSSFAAANNVFLGCDAPTKGSACSPAGDVLVWGLQHELGSNASSHIPTVSATANRNVETASFAFTTPLPSGSMAVSVDTSTTSHNGDQGWLVVCGGTTTGFNGLLGYSTAFASSLFINSSTLSGTVGGSVGQSRRAGWWGTSGYGAINTPGTSATGATTTTMTGAPSFLGLGDYNACAAPGSRVADGIYSRPCVDPDPARCR</sequence>